<dbReference type="Gene3D" id="1.10.530.10">
    <property type="match status" value="1"/>
</dbReference>
<comment type="caution">
    <text evidence="4">The sequence shown here is derived from an EMBL/GenBank/DDBJ whole genome shotgun (WGS) entry which is preliminary data.</text>
</comment>
<dbReference type="CDD" id="cd00325">
    <property type="entry name" value="chitinase_GH19"/>
    <property type="match status" value="1"/>
</dbReference>
<keyword evidence="1" id="KW-0611">Plant defense</keyword>
<dbReference type="AlphaFoldDB" id="A0A4Q9LJ66"/>
<dbReference type="InterPro" id="IPR000726">
    <property type="entry name" value="Glyco_hydro_19_cat"/>
</dbReference>
<evidence type="ECO:0000313" key="4">
    <source>
        <dbReference type="EMBL" id="TBU08184.1"/>
    </source>
</evidence>
<dbReference type="Pfam" id="PF00182">
    <property type="entry name" value="Glyco_hydro_19"/>
    <property type="match status" value="1"/>
</dbReference>
<dbReference type="EMBL" id="PITI01000171">
    <property type="protein sequence ID" value="TBU08184.1"/>
    <property type="molecule type" value="Genomic_DNA"/>
</dbReference>
<dbReference type="PANTHER" id="PTHR22595">
    <property type="entry name" value="CHITINASE-RELATED"/>
    <property type="match status" value="1"/>
</dbReference>
<dbReference type="VEuPathDB" id="MicrosporidiaDB:CWI36_0171p0020"/>
<dbReference type="STRING" id="148818.A0A4Q9LJ66"/>
<evidence type="ECO:0000256" key="1">
    <source>
        <dbReference type="ARBA" id="ARBA00022821"/>
    </source>
</evidence>
<accession>A0A4Q9LJ66</accession>
<evidence type="ECO:0000259" key="3">
    <source>
        <dbReference type="Pfam" id="PF00182"/>
    </source>
</evidence>
<sequence length="252" mass="29212">MVLNKKTKILQNGKDDRVKEDVFNNKLDDVPEEKTPEKHNFFKRFYHKLFPKKNNLITSKEIFDAISSCGFEPPNTLYVTELCRSMNDKIQNKEESAMFLAHIIHETGGLKYLEERYAVENPDFDKQIYDDGMGRKDKSYHGRGFLQITWPKNYARISNELGMGYKLLDEPELVCTDIKIAADVSACYWLLFVRPYPNVKKKYFGATTKAINGTVENGKNNVEISKNRYKIYLKVAKAFNIKKTASEKGCYN</sequence>
<dbReference type="GO" id="GO:0006952">
    <property type="term" value="P:defense response"/>
    <property type="evidence" value="ECO:0007669"/>
    <property type="project" value="UniProtKB-KW"/>
</dbReference>
<organism evidence="4 5">
    <name type="scientific">Hamiltosporidium magnivora</name>
    <dbReference type="NCBI Taxonomy" id="148818"/>
    <lineage>
        <taxon>Eukaryota</taxon>
        <taxon>Fungi</taxon>
        <taxon>Fungi incertae sedis</taxon>
        <taxon>Microsporidia</taxon>
        <taxon>Dubosqiidae</taxon>
        <taxon>Hamiltosporidium</taxon>
    </lineage>
</organism>
<name>A0A4Q9LJ66_9MICR</name>
<gene>
    <name evidence="4" type="ORF">CWI36_0171p0020</name>
</gene>
<dbReference type="VEuPathDB" id="MicrosporidiaDB:CWI39_1913p0010"/>
<protein>
    <submittedName>
        <fullName evidence="4">Putative chitinase</fullName>
    </submittedName>
</protein>
<evidence type="ECO:0000313" key="5">
    <source>
        <dbReference type="Proteomes" id="UP000291404"/>
    </source>
</evidence>
<feature type="domain" description="Glycoside hydrolase family 19 catalytic" evidence="3">
    <location>
        <begin position="88"/>
        <end position="198"/>
    </location>
</feature>
<keyword evidence="5" id="KW-1185">Reference proteome</keyword>
<dbReference type="GO" id="GO:0016998">
    <property type="term" value="P:cell wall macromolecule catabolic process"/>
    <property type="evidence" value="ECO:0007669"/>
    <property type="project" value="InterPro"/>
</dbReference>
<dbReference type="GO" id="GO:0006032">
    <property type="term" value="P:chitin catabolic process"/>
    <property type="evidence" value="ECO:0007669"/>
    <property type="project" value="InterPro"/>
</dbReference>
<dbReference type="SUPFAM" id="SSF53955">
    <property type="entry name" value="Lysozyme-like"/>
    <property type="match status" value="1"/>
</dbReference>
<proteinExistence type="predicted"/>
<reference evidence="4 5" key="1">
    <citation type="submission" date="2017-12" db="EMBL/GenBank/DDBJ databases">
        <authorList>
            <person name="Pombert J.-F."/>
            <person name="Haag K.L."/>
            <person name="Ebert D."/>
        </authorList>
    </citation>
    <scope>NUCLEOTIDE SEQUENCE [LARGE SCALE GENOMIC DNA]</scope>
    <source>
        <strain evidence="4">BE-OM-2</strain>
    </source>
</reference>
<dbReference type="GO" id="GO:0004568">
    <property type="term" value="F:chitinase activity"/>
    <property type="evidence" value="ECO:0007669"/>
    <property type="project" value="InterPro"/>
</dbReference>
<keyword evidence="2" id="KW-1015">Disulfide bond</keyword>
<evidence type="ECO:0000256" key="2">
    <source>
        <dbReference type="ARBA" id="ARBA00023157"/>
    </source>
</evidence>
<dbReference type="InterPro" id="IPR023346">
    <property type="entry name" value="Lysozyme-like_dom_sf"/>
</dbReference>
<dbReference type="PANTHER" id="PTHR22595:SF79">
    <property type="entry name" value="CHITINASE 12"/>
    <property type="match status" value="1"/>
</dbReference>
<dbReference type="Proteomes" id="UP000291404">
    <property type="component" value="Unassembled WGS sequence"/>
</dbReference>